<accession>A0A8J3SLK1</accession>
<dbReference type="AlphaFoldDB" id="A0A8J3SLK1"/>
<dbReference type="EMBL" id="BOOJ01000052">
    <property type="protein sequence ID" value="GIH95400.1"/>
    <property type="molecule type" value="Genomic_DNA"/>
</dbReference>
<comment type="caution">
    <text evidence="1">The sequence shown here is derived from an EMBL/GenBank/DDBJ whole genome shotgun (WGS) entry which is preliminary data.</text>
</comment>
<evidence type="ECO:0000313" key="1">
    <source>
        <dbReference type="EMBL" id="GIH95400.1"/>
    </source>
</evidence>
<evidence type="ECO:0000313" key="2">
    <source>
        <dbReference type="Proteomes" id="UP000619788"/>
    </source>
</evidence>
<proteinExistence type="predicted"/>
<organism evidence="1 2">
    <name type="scientific">Planobispora siamensis</name>
    <dbReference type="NCBI Taxonomy" id="936338"/>
    <lineage>
        <taxon>Bacteria</taxon>
        <taxon>Bacillati</taxon>
        <taxon>Actinomycetota</taxon>
        <taxon>Actinomycetes</taxon>
        <taxon>Streptosporangiales</taxon>
        <taxon>Streptosporangiaceae</taxon>
        <taxon>Planobispora</taxon>
    </lineage>
</organism>
<reference evidence="1 2" key="1">
    <citation type="submission" date="2021-01" db="EMBL/GenBank/DDBJ databases">
        <title>Whole genome shotgun sequence of Planobispora siamensis NBRC 107568.</title>
        <authorList>
            <person name="Komaki H."/>
            <person name="Tamura T."/>
        </authorList>
    </citation>
    <scope>NUCLEOTIDE SEQUENCE [LARGE SCALE GENOMIC DNA]</scope>
    <source>
        <strain evidence="1 2">NBRC 107568</strain>
    </source>
</reference>
<gene>
    <name evidence="1" type="ORF">Psi01_60300</name>
</gene>
<dbReference type="Proteomes" id="UP000619788">
    <property type="component" value="Unassembled WGS sequence"/>
</dbReference>
<dbReference type="RefSeq" id="WP_204067496.1">
    <property type="nucleotide sequence ID" value="NZ_BOOJ01000052.1"/>
</dbReference>
<keyword evidence="2" id="KW-1185">Reference proteome</keyword>
<sequence length="210" mass="23145">MFDHDALWRRIPRGVRTYIDAREPYFHTDPPMIQAVIGRTGAHRKVIITPDGPGRYGVEIGRIDQNSWRWQPVRTAVGVEEDLVGATLTTLFDQAGDGMPLPAALDAAYTAISPATRSELGITAPSSDPRTPAQYLTFHLDSGALPGRTIRIDHHPATGHYTINVYARDVGDYPGQVQRNWVAQIASVRLEQLEADVIALAQQAVTWRAA</sequence>
<name>A0A8J3SLK1_9ACTN</name>
<protein>
    <submittedName>
        <fullName evidence="1">Uncharacterized protein</fullName>
    </submittedName>
</protein>